<dbReference type="Proteomes" id="UP001219525">
    <property type="component" value="Unassembled WGS sequence"/>
</dbReference>
<evidence type="ECO:0000313" key="1">
    <source>
        <dbReference type="EMBL" id="KAJ7213164.1"/>
    </source>
</evidence>
<gene>
    <name evidence="1" type="ORF">GGX14DRAFT_620390</name>
</gene>
<organism evidence="1 2">
    <name type="scientific">Mycena pura</name>
    <dbReference type="NCBI Taxonomy" id="153505"/>
    <lineage>
        <taxon>Eukaryota</taxon>
        <taxon>Fungi</taxon>
        <taxon>Dikarya</taxon>
        <taxon>Basidiomycota</taxon>
        <taxon>Agaricomycotina</taxon>
        <taxon>Agaricomycetes</taxon>
        <taxon>Agaricomycetidae</taxon>
        <taxon>Agaricales</taxon>
        <taxon>Marasmiineae</taxon>
        <taxon>Mycenaceae</taxon>
        <taxon>Mycena</taxon>
    </lineage>
</organism>
<evidence type="ECO:0000313" key="2">
    <source>
        <dbReference type="Proteomes" id="UP001219525"/>
    </source>
</evidence>
<dbReference type="EMBL" id="JARJCW010000022">
    <property type="protein sequence ID" value="KAJ7213164.1"/>
    <property type="molecule type" value="Genomic_DNA"/>
</dbReference>
<feature type="non-terminal residue" evidence="1">
    <location>
        <position position="178"/>
    </location>
</feature>
<accession>A0AAD6VIR5</accession>
<name>A0AAD6VIR5_9AGAR</name>
<reference evidence="1" key="1">
    <citation type="submission" date="2023-03" db="EMBL/GenBank/DDBJ databases">
        <title>Massive genome expansion in bonnet fungi (Mycena s.s.) driven by repeated elements and novel gene families across ecological guilds.</title>
        <authorList>
            <consortium name="Lawrence Berkeley National Laboratory"/>
            <person name="Harder C.B."/>
            <person name="Miyauchi S."/>
            <person name="Viragh M."/>
            <person name="Kuo A."/>
            <person name="Thoen E."/>
            <person name="Andreopoulos B."/>
            <person name="Lu D."/>
            <person name="Skrede I."/>
            <person name="Drula E."/>
            <person name="Henrissat B."/>
            <person name="Morin E."/>
            <person name="Kohler A."/>
            <person name="Barry K."/>
            <person name="LaButti K."/>
            <person name="Morin E."/>
            <person name="Salamov A."/>
            <person name="Lipzen A."/>
            <person name="Mereny Z."/>
            <person name="Hegedus B."/>
            <person name="Baldrian P."/>
            <person name="Stursova M."/>
            <person name="Weitz H."/>
            <person name="Taylor A."/>
            <person name="Grigoriev I.V."/>
            <person name="Nagy L.G."/>
            <person name="Martin F."/>
            <person name="Kauserud H."/>
        </authorList>
    </citation>
    <scope>NUCLEOTIDE SEQUENCE</scope>
    <source>
        <strain evidence="1">9144</strain>
    </source>
</reference>
<comment type="caution">
    <text evidence="1">The sequence shown here is derived from an EMBL/GenBank/DDBJ whole genome shotgun (WGS) entry which is preliminary data.</text>
</comment>
<feature type="non-terminal residue" evidence="1">
    <location>
        <position position="1"/>
    </location>
</feature>
<sequence>RQRLANALNALTKDEDERGLTTGLNRSIRWKAADSTVTNPLAKKTGNAANAEVTAASRATAANKRRQTGFAKARTSSSISNAGVNTSRPLKTNSWGFAAVGTQIVLARVVTMYTKNGSKAAVHSFTTECVNIGRISYMVIQTYEHFHFRQFSFTRTSDPLQILRYAHIPSTSFLAIIP</sequence>
<protein>
    <submittedName>
        <fullName evidence="1">Uncharacterized protein</fullName>
    </submittedName>
</protein>
<proteinExistence type="predicted"/>
<dbReference type="AlphaFoldDB" id="A0AAD6VIR5"/>
<keyword evidence="2" id="KW-1185">Reference proteome</keyword>